<dbReference type="InterPro" id="IPR050490">
    <property type="entry name" value="Bact_solute-bd_prot1"/>
</dbReference>
<dbReference type="SUPFAM" id="SSF53850">
    <property type="entry name" value="Periplasmic binding protein-like II"/>
    <property type="match status" value="1"/>
</dbReference>
<keyword evidence="1" id="KW-0732">Signal</keyword>
<evidence type="ECO:0000313" key="3">
    <source>
        <dbReference type="Proteomes" id="UP000076927"/>
    </source>
</evidence>
<gene>
    <name evidence="2" type="ORF">SY83_12270</name>
</gene>
<dbReference type="PANTHER" id="PTHR43649">
    <property type="entry name" value="ARABINOSE-BINDING PROTEIN-RELATED"/>
    <property type="match status" value="1"/>
</dbReference>
<dbReference type="PATRIC" id="fig|1178515.4.peg.2450"/>
<keyword evidence="3" id="KW-1185">Reference proteome</keyword>
<organism evidence="2 3">
    <name type="scientific">Paenibacillus swuensis</name>
    <dbReference type="NCBI Taxonomy" id="1178515"/>
    <lineage>
        <taxon>Bacteria</taxon>
        <taxon>Bacillati</taxon>
        <taxon>Bacillota</taxon>
        <taxon>Bacilli</taxon>
        <taxon>Bacillales</taxon>
        <taxon>Paenibacillaceae</taxon>
        <taxon>Paenibacillus</taxon>
    </lineage>
</organism>
<dbReference type="PANTHER" id="PTHR43649:SF13">
    <property type="entry name" value="CARBOHYDRATE ABC TRANSPORTER SUBSTRATE-BINDING PROTEIN"/>
    <property type="match status" value="1"/>
</dbReference>
<proteinExistence type="predicted"/>
<accession>A0A172TJE9</accession>
<feature type="signal peptide" evidence="1">
    <location>
        <begin position="1"/>
        <end position="19"/>
    </location>
</feature>
<dbReference type="PROSITE" id="PS51257">
    <property type="entry name" value="PROKAR_LIPOPROTEIN"/>
    <property type="match status" value="1"/>
</dbReference>
<evidence type="ECO:0000313" key="2">
    <source>
        <dbReference type="EMBL" id="ANE46923.1"/>
    </source>
</evidence>
<dbReference type="Proteomes" id="UP000076927">
    <property type="component" value="Chromosome"/>
</dbReference>
<name>A0A172TJE9_9BACL</name>
<dbReference type="Pfam" id="PF13416">
    <property type="entry name" value="SBP_bac_8"/>
    <property type="match status" value="1"/>
</dbReference>
<dbReference type="InterPro" id="IPR006059">
    <property type="entry name" value="SBP"/>
</dbReference>
<dbReference type="RefSeq" id="WP_068606867.1">
    <property type="nucleotide sequence ID" value="NZ_CP011388.1"/>
</dbReference>
<dbReference type="OrthoDB" id="9808332at2"/>
<feature type="chain" id="PRO_5039605662" evidence="1">
    <location>
        <begin position="20"/>
        <end position="439"/>
    </location>
</feature>
<sequence>MNKLLSALLVTAITCTALVACSTDKNSNSAGERSDGVTTIEFWAAPNPPQQAYWKELAAAYGKVNPKVKIEVSPIKESPTSEASIQSALVGKAAPTMSENMNRGFAAQLANSKALVPLNTLEGFDEIIKNRNMSGTVAPWKFADGNQYVLPVYSNAMLFGWRIDILKEAGVTKVPQTYSEMLEATTKLKAKFPDKYMWAKPDLADPTFYMRWFDFFMLYNAASEGNKFIEGDDFVADDHAGITALTFMDDLRKANGILSQTVVEPFETGVGAFVDIGPWTFSMWEEKFPELKLNETFALSMPPVPDGMDPATSKTFADTKGLVIYAQASKAEQKAAFEFIQWVYANDENDVEWFETTKLPPARDDMTTNPAFKPLLEQNPELKPYAENVVNAIPPMDNGQFVDLQTLIGQEAFNKVVRGKITPEEGWANMKEAIEGVLQ</sequence>
<dbReference type="STRING" id="1178515.SY83_12270"/>
<protein>
    <submittedName>
        <fullName evidence="2">Sugar ABC transporter substrate-binding protein</fullName>
    </submittedName>
</protein>
<dbReference type="EMBL" id="CP011388">
    <property type="protein sequence ID" value="ANE46923.1"/>
    <property type="molecule type" value="Genomic_DNA"/>
</dbReference>
<evidence type="ECO:0000256" key="1">
    <source>
        <dbReference type="SAM" id="SignalP"/>
    </source>
</evidence>
<dbReference type="Gene3D" id="3.40.190.10">
    <property type="entry name" value="Periplasmic binding protein-like II"/>
    <property type="match status" value="2"/>
</dbReference>
<reference evidence="2 3" key="1">
    <citation type="submission" date="2015-01" db="EMBL/GenBank/DDBJ databases">
        <title>Paenibacillus swuensis/DY6/whole genome sequencing.</title>
        <authorList>
            <person name="Kim M.K."/>
            <person name="Srinivasan S."/>
            <person name="Lee J.-J."/>
        </authorList>
    </citation>
    <scope>NUCLEOTIDE SEQUENCE [LARGE SCALE GENOMIC DNA]</scope>
    <source>
        <strain evidence="2 3">DY6</strain>
    </source>
</reference>
<dbReference type="KEGG" id="pswu:SY83_12270"/>
<dbReference type="AlphaFoldDB" id="A0A172TJE9"/>